<dbReference type="AlphaFoldDB" id="A0AAX4K3Y5"/>
<keyword evidence="3" id="KW-1185">Reference proteome</keyword>
<dbReference type="Proteomes" id="UP001355207">
    <property type="component" value="Chromosome 9"/>
</dbReference>
<proteinExistence type="predicted"/>
<feature type="region of interest" description="Disordered" evidence="1">
    <location>
        <begin position="145"/>
        <end position="248"/>
    </location>
</feature>
<organism evidence="2 3">
    <name type="scientific">Kwoniella dendrophila CBS 6074</name>
    <dbReference type="NCBI Taxonomy" id="1295534"/>
    <lineage>
        <taxon>Eukaryota</taxon>
        <taxon>Fungi</taxon>
        <taxon>Dikarya</taxon>
        <taxon>Basidiomycota</taxon>
        <taxon>Agaricomycotina</taxon>
        <taxon>Tremellomycetes</taxon>
        <taxon>Tremellales</taxon>
        <taxon>Cryptococcaceae</taxon>
        <taxon>Kwoniella</taxon>
    </lineage>
</organism>
<dbReference type="GeneID" id="91097419"/>
<feature type="compositionally biased region" description="Low complexity" evidence="1">
    <location>
        <begin position="184"/>
        <end position="203"/>
    </location>
</feature>
<feature type="region of interest" description="Disordered" evidence="1">
    <location>
        <begin position="1"/>
        <end position="23"/>
    </location>
</feature>
<gene>
    <name evidence="2" type="ORF">L201_006750</name>
</gene>
<evidence type="ECO:0000313" key="2">
    <source>
        <dbReference type="EMBL" id="WWC91803.1"/>
    </source>
</evidence>
<feature type="compositionally biased region" description="Basic residues" evidence="1">
    <location>
        <begin position="158"/>
        <end position="172"/>
    </location>
</feature>
<feature type="compositionally biased region" description="Acidic residues" evidence="1">
    <location>
        <begin position="14"/>
        <end position="23"/>
    </location>
</feature>
<name>A0AAX4K3Y5_9TREE</name>
<accession>A0AAX4K3Y5</accession>
<dbReference type="RefSeq" id="XP_066078565.1">
    <property type="nucleotide sequence ID" value="XM_066222468.1"/>
</dbReference>
<sequence length="248" mass="28089">MSFDQDESAFVTDSESDLESDYDFDTEFGKKRVPGLTRQDSLLHRRIKREQRYSGGGGLSSNSFDNVNSITKGRIDPNSISLQDPALKSYFDKNPRMLVSDTEEDTGEEENNTNQTRLTLERQNSKNIQDRSALYDGFRDKSNVLTGVDYKSQFDPHRAKREWKRKLKRSKASKSSENNDDDNTNSSPRSSVSSSSTSSASSSDPLAPFDHSDKTAKLQLQLERTKSLEDYETEILEGMENKLPTSAW</sequence>
<evidence type="ECO:0000313" key="3">
    <source>
        <dbReference type="Proteomes" id="UP001355207"/>
    </source>
</evidence>
<protein>
    <submittedName>
        <fullName evidence="2">Uncharacterized protein</fullName>
    </submittedName>
</protein>
<reference evidence="2 3" key="1">
    <citation type="submission" date="2024-01" db="EMBL/GenBank/DDBJ databases">
        <title>Comparative genomics of Cryptococcus and Kwoniella reveals pathogenesis evolution and contrasting modes of karyotype evolution via chromosome fusion or intercentromeric recombination.</title>
        <authorList>
            <person name="Coelho M.A."/>
            <person name="David-Palma M."/>
            <person name="Shea T."/>
            <person name="Bowers K."/>
            <person name="McGinley-Smith S."/>
            <person name="Mohammad A.W."/>
            <person name="Gnirke A."/>
            <person name="Yurkov A.M."/>
            <person name="Nowrousian M."/>
            <person name="Sun S."/>
            <person name="Cuomo C.A."/>
            <person name="Heitman J."/>
        </authorList>
    </citation>
    <scope>NUCLEOTIDE SEQUENCE [LARGE SCALE GENOMIC DNA]</scope>
    <source>
        <strain evidence="2 3">CBS 6074</strain>
    </source>
</reference>
<feature type="compositionally biased region" description="Acidic residues" evidence="1">
    <location>
        <begin position="101"/>
        <end position="111"/>
    </location>
</feature>
<evidence type="ECO:0000256" key="1">
    <source>
        <dbReference type="SAM" id="MobiDB-lite"/>
    </source>
</evidence>
<dbReference type="EMBL" id="CP144106">
    <property type="protein sequence ID" value="WWC91803.1"/>
    <property type="molecule type" value="Genomic_DNA"/>
</dbReference>
<feature type="region of interest" description="Disordered" evidence="1">
    <location>
        <begin position="93"/>
        <end position="125"/>
    </location>
</feature>